<comment type="caution">
    <text evidence="1">The sequence shown here is derived from an EMBL/GenBank/DDBJ whole genome shotgun (WGS) entry which is preliminary data.</text>
</comment>
<keyword evidence="2" id="KW-1185">Reference proteome</keyword>
<evidence type="ECO:0000313" key="1">
    <source>
        <dbReference type="EMBL" id="KAF7831508.1"/>
    </source>
</evidence>
<sequence length="70" mass="7843">MRRRETKRQRISSIAEVHARCSEWGLCYVTPASVGACAVSCLDTSALRFDGFGLIEYEMTGEYCCNWGIS</sequence>
<dbReference type="Proteomes" id="UP000634136">
    <property type="component" value="Unassembled WGS sequence"/>
</dbReference>
<gene>
    <name evidence="1" type="ORF">G2W53_013841</name>
</gene>
<reference evidence="1" key="1">
    <citation type="submission" date="2020-09" db="EMBL/GenBank/DDBJ databases">
        <title>Genome-Enabled Discovery of Anthraquinone Biosynthesis in Senna tora.</title>
        <authorList>
            <person name="Kang S.-H."/>
            <person name="Pandey R.P."/>
            <person name="Lee C.-M."/>
            <person name="Sim J.-S."/>
            <person name="Jeong J.-T."/>
            <person name="Choi B.-S."/>
            <person name="Jung M."/>
            <person name="Ginzburg D."/>
            <person name="Zhao K."/>
            <person name="Won S.Y."/>
            <person name="Oh T.-J."/>
            <person name="Yu Y."/>
            <person name="Kim N.-H."/>
            <person name="Lee O.R."/>
            <person name="Lee T.-H."/>
            <person name="Bashyal P."/>
            <person name="Kim T.-S."/>
            <person name="Lee W.-H."/>
            <person name="Kawkins C."/>
            <person name="Kim C.-K."/>
            <person name="Kim J.S."/>
            <person name="Ahn B.O."/>
            <person name="Rhee S.Y."/>
            <person name="Sohng J.K."/>
        </authorList>
    </citation>
    <scope>NUCLEOTIDE SEQUENCE</scope>
    <source>
        <tissue evidence="1">Leaf</tissue>
    </source>
</reference>
<organism evidence="1 2">
    <name type="scientific">Senna tora</name>
    <dbReference type="NCBI Taxonomy" id="362788"/>
    <lineage>
        <taxon>Eukaryota</taxon>
        <taxon>Viridiplantae</taxon>
        <taxon>Streptophyta</taxon>
        <taxon>Embryophyta</taxon>
        <taxon>Tracheophyta</taxon>
        <taxon>Spermatophyta</taxon>
        <taxon>Magnoliopsida</taxon>
        <taxon>eudicotyledons</taxon>
        <taxon>Gunneridae</taxon>
        <taxon>Pentapetalae</taxon>
        <taxon>rosids</taxon>
        <taxon>fabids</taxon>
        <taxon>Fabales</taxon>
        <taxon>Fabaceae</taxon>
        <taxon>Caesalpinioideae</taxon>
        <taxon>Cassia clade</taxon>
        <taxon>Senna</taxon>
    </lineage>
</organism>
<proteinExistence type="predicted"/>
<dbReference type="AlphaFoldDB" id="A0A834TZC3"/>
<protein>
    <submittedName>
        <fullName evidence="1">Uncharacterized protein</fullName>
    </submittedName>
</protein>
<dbReference type="EMBL" id="JAAIUW010000005">
    <property type="protein sequence ID" value="KAF7831508.1"/>
    <property type="molecule type" value="Genomic_DNA"/>
</dbReference>
<evidence type="ECO:0000313" key="2">
    <source>
        <dbReference type="Proteomes" id="UP000634136"/>
    </source>
</evidence>
<name>A0A834TZC3_9FABA</name>
<accession>A0A834TZC3</accession>